<evidence type="ECO:0000259" key="1">
    <source>
        <dbReference type="PROSITE" id="PS51186"/>
    </source>
</evidence>
<reference evidence="2" key="1">
    <citation type="submission" date="2022-11" db="EMBL/GenBank/DDBJ databases">
        <title>Complete Genome Sequences of three Polynucleobacter sp. Subcluster PnecC Strains KF022, KF023, and KF032 Isolated from a Shallow Eutrophic Lake in Japan.</title>
        <authorList>
            <person name="Ogata Y."/>
            <person name="Watanabe K."/>
            <person name="Takemine S."/>
            <person name="Shindo C."/>
            <person name="Kurokawa R."/>
            <person name="Suda W."/>
        </authorList>
    </citation>
    <scope>NUCLEOTIDE SEQUENCE</scope>
    <source>
        <strain evidence="2">KF023</strain>
    </source>
</reference>
<gene>
    <name evidence="2" type="ORF">PKF023_18940</name>
</gene>
<dbReference type="InterPro" id="IPR053144">
    <property type="entry name" value="Acetyltransferase_Butenolide"/>
</dbReference>
<sequence>MIEYRDNATITAEQAIDLYKRSTLGERRPIHNVQTFEAMLKNANLTITAWDGETLVGISRSLTDFAYVAYLADLAVDQKYQRSGIGQRLIEETKSRLGPECMIVLLAAPKANEYYEHIGFEHNPRAWTLKNN</sequence>
<dbReference type="PANTHER" id="PTHR43233:SF1">
    <property type="entry name" value="FAMILY N-ACETYLTRANSFERASE, PUTATIVE (AFU_ORTHOLOGUE AFUA_6G03350)-RELATED"/>
    <property type="match status" value="1"/>
</dbReference>
<dbReference type="PANTHER" id="PTHR43233">
    <property type="entry name" value="FAMILY N-ACETYLTRANSFERASE, PUTATIVE (AFU_ORTHOLOGUE AFUA_6G03350)-RELATED"/>
    <property type="match status" value="1"/>
</dbReference>
<dbReference type="GO" id="GO:0016747">
    <property type="term" value="F:acyltransferase activity, transferring groups other than amino-acyl groups"/>
    <property type="evidence" value="ECO:0007669"/>
    <property type="project" value="InterPro"/>
</dbReference>
<dbReference type="RefSeq" id="WP_281742499.1">
    <property type="nucleotide sequence ID" value="NZ_AP026973.1"/>
</dbReference>
<dbReference type="InterPro" id="IPR000182">
    <property type="entry name" value="GNAT_dom"/>
</dbReference>
<dbReference type="Gene3D" id="3.40.630.30">
    <property type="match status" value="1"/>
</dbReference>
<dbReference type="SUPFAM" id="SSF55729">
    <property type="entry name" value="Acyl-CoA N-acyltransferases (Nat)"/>
    <property type="match status" value="1"/>
</dbReference>
<feature type="domain" description="N-acetyltransferase" evidence="1">
    <location>
        <begin position="2"/>
        <end position="132"/>
    </location>
</feature>
<organism evidence="2">
    <name type="scientific">Polynucleobacter yangtzensis</name>
    <dbReference type="NCBI Taxonomy" id="1743159"/>
    <lineage>
        <taxon>Bacteria</taxon>
        <taxon>Pseudomonadati</taxon>
        <taxon>Pseudomonadota</taxon>
        <taxon>Betaproteobacteria</taxon>
        <taxon>Burkholderiales</taxon>
        <taxon>Burkholderiaceae</taxon>
        <taxon>Polynucleobacter</taxon>
    </lineage>
</organism>
<name>A0A9C7FIW1_9BURK</name>
<protein>
    <submittedName>
        <fullName evidence="2">N-acetyltransferase</fullName>
    </submittedName>
</protein>
<dbReference type="InterPro" id="IPR016181">
    <property type="entry name" value="Acyl_CoA_acyltransferase"/>
</dbReference>
<accession>A0A9C7FIW1</accession>
<dbReference type="KEGG" id="pyt:PKF023_18940"/>
<evidence type="ECO:0000313" key="2">
    <source>
        <dbReference type="EMBL" id="BDT78091.1"/>
    </source>
</evidence>
<dbReference type="AlphaFoldDB" id="A0A9C7FIW1"/>
<dbReference type="Pfam" id="PF13673">
    <property type="entry name" value="Acetyltransf_10"/>
    <property type="match status" value="1"/>
</dbReference>
<dbReference type="Proteomes" id="UP001211097">
    <property type="component" value="Chromosome"/>
</dbReference>
<proteinExistence type="predicted"/>
<dbReference type="PROSITE" id="PS51186">
    <property type="entry name" value="GNAT"/>
    <property type="match status" value="1"/>
</dbReference>
<dbReference type="EMBL" id="AP026973">
    <property type="protein sequence ID" value="BDT78091.1"/>
    <property type="molecule type" value="Genomic_DNA"/>
</dbReference>
<dbReference type="CDD" id="cd04301">
    <property type="entry name" value="NAT_SF"/>
    <property type="match status" value="1"/>
</dbReference>